<feature type="region of interest" description="Disordered" evidence="4">
    <location>
        <begin position="545"/>
        <end position="566"/>
    </location>
</feature>
<dbReference type="EMBL" id="JX648337">
    <property type="protein sequence ID" value="AGO67240.1"/>
    <property type="molecule type" value="Genomic_DNA"/>
</dbReference>
<dbReference type="InterPro" id="IPR008545">
    <property type="entry name" value="Web"/>
</dbReference>
<organism evidence="5">
    <name type="scientific">Silene vulgaris</name>
    <name type="common">Bladder campion</name>
    <name type="synonym">Silene cucubalus</name>
    <dbReference type="NCBI Taxonomy" id="42043"/>
    <lineage>
        <taxon>Eukaryota</taxon>
        <taxon>Viridiplantae</taxon>
        <taxon>Streptophyta</taxon>
        <taxon>Embryophyta</taxon>
        <taxon>Tracheophyta</taxon>
        <taxon>Spermatophyta</taxon>
        <taxon>Magnoliopsida</taxon>
        <taxon>eudicotyledons</taxon>
        <taxon>Gunneridae</taxon>
        <taxon>Pentapetalae</taxon>
        <taxon>Caryophyllales</taxon>
        <taxon>Caryophyllaceae</taxon>
        <taxon>Sileneae</taxon>
        <taxon>Silene</taxon>
        <taxon>Silene subgen. Behenantha</taxon>
        <taxon>Silene sect. Behenantha</taxon>
    </lineage>
</organism>
<dbReference type="AlphaFoldDB" id="T1RU03"/>
<dbReference type="GO" id="GO:0005829">
    <property type="term" value="C:cytosol"/>
    <property type="evidence" value="ECO:0007669"/>
    <property type="project" value="TreeGrafter"/>
</dbReference>
<dbReference type="GO" id="GO:0009904">
    <property type="term" value="P:chloroplast accumulation movement"/>
    <property type="evidence" value="ECO:0007669"/>
    <property type="project" value="TreeGrafter"/>
</dbReference>
<feature type="coiled-coil region" evidence="3">
    <location>
        <begin position="172"/>
        <end position="277"/>
    </location>
</feature>
<evidence type="ECO:0000256" key="1">
    <source>
        <dbReference type="ARBA" id="ARBA00005485"/>
    </source>
</evidence>
<feature type="compositionally biased region" description="Polar residues" evidence="4">
    <location>
        <begin position="678"/>
        <end position="689"/>
    </location>
</feature>
<evidence type="ECO:0000256" key="2">
    <source>
        <dbReference type="ARBA" id="ARBA00023054"/>
    </source>
</evidence>
<dbReference type="GO" id="GO:0009903">
    <property type="term" value="P:chloroplast avoidance movement"/>
    <property type="evidence" value="ECO:0007669"/>
    <property type="project" value="TreeGrafter"/>
</dbReference>
<feature type="region of interest" description="Disordered" evidence="4">
    <location>
        <begin position="484"/>
        <end position="505"/>
    </location>
</feature>
<dbReference type="PANTHER" id="PTHR32054:SF31">
    <property type="entry name" value="PROTEIN WEAK CHLOROPLAST MOVEMENT UNDER BLUE LIGHT 1"/>
    <property type="match status" value="1"/>
</dbReference>
<proteinExistence type="inferred from homology"/>
<feature type="region of interest" description="Disordered" evidence="4">
    <location>
        <begin position="1"/>
        <end position="26"/>
    </location>
</feature>
<protein>
    <submittedName>
        <fullName evidence="5">DUF827</fullName>
    </submittedName>
</protein>
<evidence type="ECO:0000256" key="4">
    <source>
        <dbReference type="SAM" id="MobiDB-lite"/>
    </source>
</evidence>
<feature type="coiled-coil region" evidence="3">
    <location>
        <begin position="313"/>
        <end position="451"/>
    </location>
</feature>
<dbReference type="PANTHER" id="PTHR32054">
    <property type="entry name" value="HEAVY CHAIN, PUTATIVE, EXPRESSED-RELATED-RELATED"/>
    <property type="match status" value="1"/>
</dbReference>
<keyword evidence="2 3" id="KW-0175">Coiled coil</keyword>
<comment type="similarity">
    <text evidence="1">Belongs to the WEB family.</text>
</comment>
<feature type="region of interest" description="Disordered" evidence="4">
    <location>
        <begin position="632"/>
        <end position="690"/>
    </location>
</feature>
<accession>T1RU03</accession>
<sequence>MGTPIEDQPIPMAQLEEDSSTNSPSEMIMVMKDSLISDARSGIKDHEKLVDESSKQGLLDASSVTVPVPVPVAVVGVSEDYNDGSNGQLHDQLVSDSGVEGSVHDAGKDSQVSAQDVAVTYVKPAQIKVRTGDINSEDDPNSRVVIDTSPPFESVKNEVSKFGGIVDWSSRKVQTAEKHENMEQELEKVQREIPMYKEKSEVAKQSKIQLQNDLESTKRLIEDLKLNLEIALTEERQAQQNSEIAHLRVKDMEQRVANETETQLEEAKTREDAAISDLKTVQTELQTLRIEYAASLTEKFAAEKKAEESVSILRDIDKTVEELTTKLKSTKEALDFAHAAHFESEEYRSGEAMAKEKNCLSCDQDLKQANEDLAKLNEQINKNKDLKSKLNSASTLVANLKAELADCSELKVSQEVKGKAMDEVECLKVAAKSLKEELEKEKLELDTLRLREGMTSTEVASLEAELDGIKSDIAVVKTREKEARETMTDLPEELEQASREAEEASSLVELARVELKKAKEEVEQAKAEAKYMEIRLTTAQKEIDAARASESLEQESPRNDNGVTIPLEKYNELSKQATEAEEEANMKVATAMSQIELAREKELRSLSQLEEANQEVENRKEALRIAMEKAVKAKEGKEHVEDELRKWRAEKGKSVEEGQGLKDPQTTAQESYSEDSDTSPTAAFEQSNTMKKKKKTLFPRFFMFFTRIRKSSSKT</sequence>
<dbReference type="Pfam" id="PF05701">
    <property type="entry name" value="WEMBL"/>
    <property type="match status" value="2"/>
</dbReference>
<feature type="compositionally biased region" description="Basic and acidic residues" evidence="4">
    <location>
        <begin position="632"/>
        <end position="660"/>
    </location>
</feature>
<reference evidence="5" key="1">
    <citation type="submission" date="2012-09" db="EMBL/GenBank/DDBJ databases">
        <title>Association of metallothionein 3 gene duplication with copper tolerance in Silene vulgaris.</title>
        <authorList>
            <person name="Nevrtalova E."/>
            <person name="Baloun J."/>
            <person name="Hudzieczek V."/>
            <person name="Cegan R."/>
            <person name="Vyskot B."/>
            <person name="Dolezel J."/>
            <person name="Safar J."/>
            <person name="Hobza R."/>
        </authorList>
    </citation>
    <scope>NUCLEOTIDE SEQUENCE</scope>
</reference>
<evidence type="ECO:0000256" key="3">
    <source>
        <dbReference type="SAM" id="Coils"/>
    </source>
</evidence>
<name>T1RU03_SILVU</name>
<evidence type="ECO:0000313" key="5">
    <source>
        <dbReference type="EMBL" id="AGO67240.1"/>
    </source>
</evidence>